<evidence type="ECO:0000313" key="2">
    <source>
        <dbReference type="Proteomes" id="UP001212170"/>
    </source>
</evidence>
<sequence>MARQIEVIQKEMLDKIASDENLKGLNSTSKTAIFRLLVYVVSFSIWALEALFDLHNKEVDEKLANQKSGTLPWYRTMALKYQDGFDLVKDRDYFDNSMAKPEEIEISKIIKYAAVGESENDSRVIIKIAGETSGKLSPIRPEQKETFEAYIKEIKWAGVSTTVVNYRPDKLYLNIQIKRDVLVLDKNGMSIRNANYPVIEAISEYMKELPFDGDLRLSALVDKLQKVAGVLDATIISAQSAWINPLINDYDLPQPFSISKIPVSGYFDVVTFENIEYVV</sequence>
<name>A0ABT4W7W3_9FLAO</name>
<dbReference type="Proteomes" id="UP001212170">
    <property type="component" value="Unassembled WGS sequence"/>
</dbReference>
<organism evidence="1 2">
    <name type="scientific">Flavobacterium azizsancarii</name>
    <dbReference type="NCBI Taxonomy" id="2961580"/>
    <lineage>
        <taxon>Bacteria</taxon>
        <taxon>Pseudomonadati</taxon>
        <taxon>Bacteroidota</taxon>
        <taxon>Flavobacteriia</taxon>
        <taxon>Flavobacteriales</taxon>
        <taxon>Flavobacteriaceae</taxon>
        <taxon>Flavobacterium</taxon>
    </lineage>
</organism>
<evidence type="ECO:0000313" key="1">
    <source>
        <dbReference type="EMBL" id="MDA6068633.1"/>
    </source>
</evidence>
<gene>
    <name evidence="1" type="ORF">NJT12_03280</name>
</gene>
<accession>A0ABT4W7W3</accession>
<dbReference type="EMBL" id="JAMZNK010000004">
    <property type="protein sequence ID" value="MDA6068633.1"/>
    <property type="molecule type" value="Genomic_DNA"/>
</dbReference>
<keyword evidence="2" id="KW-1185">Reference proteome</keyword>
<dbReference type="RefSeq" id="WP_271334501.1">
    <property type="nucleotide sequence ID" value="NZ_JAMZNK010000004.1"/>
</dbReference>
<protein>
    <submittedName>
        <fullName evidence="1">Nucleotidyltransferase</fullName>
    </submittedName>
</protein>
<reference evidence="1 2" key="1">
    <citation type="journal article" date="2023" name="Chemosphere">
        <title>Whole genome analysis of Flavobacterium aziz-sancarii sp. nov., isolated from Ardley Island (Antarctica), revealed a rich resistome and bioremediation potential.</title>
        <authorList>
            <person name="Otur C."/>
            <person name="Okay S."/>
            <person name="Kurt-Kizildogan A."/>
        </authorList>
    </citation>
    <scope>NUCLEOTIDE SEQUENCE [LARGE SCALE GENOMIC DNA]</scope>
    <source>
        <strain evidence="1 2">AC</strain>
    </source>
</reference>
<proteinExistence type="predicted"/>
<comment type="caution">
    <text evidence="1">The sequence shown here is derived from an EMBL/GenBank/DDBJ whole genome shotgun (WGS) entry which is preliminary data.</text>
</comment>